<evidence type="ECO:0000313" key="4">
    <source>
        <dbReference type="Proteomes" id="UP000593567"/>
    </source>
</evidence>
<evidence type="ECO:0000313" key="3">
    <source>
        <dbReference type="EMBL" id="KAF6031214.1"/>
    </source>
</evidence>
<feature type="transmembrane region" description="Helical" evidence="2">
    <location>
        <begin position="326"/>
        <end position="351"/>
    </location>
</feature>
<keyword evidence="4" id="KW-1185">Reference proteome</keyword>
<name>A0A7J7JZT5_BUGNE</name>
<feature type="transmembrane region" description="Helical" evidence="2">
    <location>
        <begin position="283"/>
        <end position="306"/>
    </location>
</feature>
<organism evidence="3 4">
    <name type="scientific">Bugula neritina</name>
    <name type="common">Brown bryozoan</name>
    <name type="synonym">Sertularia neritina</name>
    <dbReference type="NCBI Taxonomy" id="10212"/>
    <lineage>
        <taxon>Eukaryota</taxon>
        <taxon>Metazoa</taxon>
        <taxon>Spiralia</taxon>
        <taxon>Lophotrochozoa</taxon>
        <taxon>Bryozoa</taxon>
        <taxon>Gymnolaemata</taxon>
        <taxon>Cheilostomatida</taxon>
        <taxon>Flustrina</taxon>
        <taxon>Buguloidea</taxon>
        <taxon>Bugulidae</taxon>
        <taxon>Bugula</taxon>
    </lineage>
</organism>
<comment type="caution">
    <text evidence="3">The sequence shown here is derived from an EMBL/GenBank/DDBJ whole genome shotgun (WGS) entry which is preliminary data.</text>
</comment>
<feature type="transmembrane region" description="Helical" evidence="2">
    <location>
        <begin position="129"/>
        <end position="147"/>
    </location>
</feature>
<keyword evidence="2" id="KW-0472">Membrane</keyword>
<gene>
    <name evidence="3" type="ORF">EB796_010450</name>
</gene>
<evidence type="ECO:0000256" key="1">
    <source>
        <dbReference type="SAM" id="MobiDB-lite"/>
    </source>
</evidence>
<evidence type="ECO:0000256" key="2">
    <source>
        <dbReference type="SAM" id="Phobius"/>
    </source>
</evidence>
<sequence length="436" mass="49163">MTDSPFPFKDSKHSHKKKFQRSGSCDSFYMSSHEERLAAQKKIEEFSSTDEGKSHAIESELSGSSVIEDICNLSGSQSCVNVTTFSLKKCKSRILVPYSRLLKLIGWRPLGRDIYGNGNSCGWKAFNTLYVILVLLFVVYGYIYDIMSCQWKLDLKYDVKYVPVATASPYTLAPSRNSSTGANLTTQKINILIVNGSAVRVYDSTTAHSSDLSPSTATCGHIVTTYIIPDLLHFAAYILGLWYFRIGNNENLYALMEKVFLQTANMQTRAISQSTLIARMRSFFIFGFIWVVSSMFLQGLFVYTFGLQRESILTQLYGSQTIGSSVWPWILFVIDLIGVAVANCINLAVVLNYSIQCEMLRYYVNTVGTRLKERSTDLKSAMQNVLGIRESISLLNSDIARMTSLAVIRFGEMFIIEHTVVSRKHQVIRIRIYIVV</sequence>
<feature type="region of interest" description="Disordered" evidence="1">
    <location>
        <begin position="1"/>
        <end position="23"/>
    </location>
</feature>
<dbReference type="EMBL" id="VXIV02001632">
    <property type="protein sequence ID" value="KAF6031214.1"/>
    <property type="molecule type" value="Genomic_DNA"/>
</dbReference>
<dbReference type="PANTHER" id="PTHR38337">
    <property type="entry name" value="AGAP010540-PA"/>
    <property type="match status" value="1"/>
</dbReference>
<reference evidence="3" key="1">
    <citation type="submission" date="2020-06" db="EMBL/GenBank/DDBJ databases">
        <title>Draft genome of Bugula neritina, a colonial animal packing powerful symbionts and potential medicines.</title>
        <authorList>
            <person name="Rayko M."/>
        </authorList>
    </citation>
    <scope>NUCLEOTIDE SEQUENCE [LARGE SCALE GENOMIC DNA]</scope>
    <source>
        <strain evidence="3">Kwan_BN1</strain>
    </source>
</reference>
<proteinExistence type="predicted"/>
<keyword evidence="2" id="KW-1133">Transmembrane helix</keyword>
<dbReference type="PANTHER" id="PTHR38337:SF1">
    <property type="entry name" value="GUSTATORY RECEPTOR"/>
    <property type="match status" value="1"/>
</dbReference>
<keyword evidence="2" id="KW-0812">Transmembrane</keyword>
<accession>A0A7J7JZT5</accession>
<dbReference type="OrthoDB" id="6020333at2759"/>
<evidence type="ECO:0008006" key="5">
    <source>
        <dbReference type="Google" id="ProtNLM"/>
    </source>
</evidence>
<dbReference type="AlphaFoldDB" id="A0A7J7JZT5"/>
<dbReference type="Proteomes" id="UP000593567">
    <property type="component" value="Unassembled WGS sequence"/>
</dbReference>
<protein>
    <recommendedName>
        <fullName evidence="5">Gustatory receptor</fullName>
    </recommendedName>
</protein>